<sequence length="887" mass="100311">MKFNYLITRTRSRMFQTSLLTGLTTGLFLAACSGANLPYERNEYRTKSNLAARDIRLDAFRHDYTVQANGKSKISNDLSAALIDYEYTGRTDLNQDGQVINNQYTKYRIRFGLADAIYLTLPNQAEPVVFDSDAADDFMIDDPVFLGVKILRSNNPRSVNSAAFDQALNTATKVQFTVRENAYWINARGEQTAYQVIPEDFYAKYARTILSDGAYRHQHGGSAAADQFAIDQTYQGRLAANNRFGPQSSYASEYLLKLFDVDTDKLRDLTTFLTNVQVGNQTKKAVTFHSLASVARADFKNVFAKTVFNANFFTAAPSQYIKDHQDRNPTGVSGLAAESGYYWYGADYEDMLYSGPYYVQESSRSAEIYAINPHFYDQAWVHANDTLRLLVTENDSSDPLAFQNNQFEEYKQGAVAQIDFAALTPVQKNQVGLNQKDFNLQYQKLADYDYTGTGLITWKPIVYSDLTNAETLRTNYAFNDAFSLLMYGVNIADLEAGKQNLSHYWTGDGYLLRSLLSTAFNYFAFNNEININTSFWGTIARPDGLINGTDQATAPFKKLSEAPNQYSFFFYGGADQQTRFEKTLAEDQARFQNNQTNQTVAYQANNYEQLQTEMERLLDQFYDSATGLGRNLKTDPVNNKIQFTFYDRMRNAPPARRSATQNALNAINALDRKHRLALVQAPLTVQNDAIVTLGRTANAYSSWYYDLDSYGGFLQYFLYVNKNNPLFTALFQFDPADQTAIKAVKPNLLTRFDQFPEFSKFAQAFKASTTVFPRTNLQDYSSYNKMKNGTNQDWAEANEFMRAVVNPNYDPVLALSKFGLEYSRTLTNLQSATLNQEITSLVGFSLNSATGYQLVNKPIPILINQHYSIPVSVESGVVALRYVTVHK</sequence>
<dbReference type="RefSeq" id="WP_256547833.1">
    <property type="nucleotide sequence ID" value="NZ_CP101809.1"/>
</dbReference>
<evidence type="ECO:0008006" key="3">
    <source>
        <dbReference type="Google" id="ProtNLM"/>
    </source>
</evidence>
<evidence type="ECO:0000313" key="2">
    <source>
        <dbReference type="Proteomes" id="UP001240643"/>
    </source>
</evidence>
<name>A0ABU0M006_9BACT</name>
<reference evidence="1" key="1">
    <citation type="submission" date="2023-07" db="EMBL/GenBank/DDBJ databases">
        <title>Genomic Encyclopedia of Type Strains, Phase IV (KMG-IV): sequencing the most valuable type-strain genomes for metagenomic binning, comparative biology and taxonomic classification.</title>
        <authorList>
            <person name="Goeker M."/>
        </authorList>
    </citation>
    <scope>NUCLEOTIDE SEQUENCE [LARGE SCALE GENOMIC DNA]</scope>
    <source>
        <strain evidence="1">DSM 21204</strain>
    </source>
</reference>
<dbReference type="EMBL" id="JAUSWO010000001">
    <property type="protein sequence ID" value="MDQ0514285.1"/>
    <property type="molecule type" value="Genomic_DNA"/>
</dbReference>
<proteinExistence type="predicted"/>
<gene>
    <name evidence="1" type="ORF">J2Z62_000723</name>
</gene>
<evidence type="ECO:0000313" key="1">
    <source>
        <dbReference type="EMBL" id="MDQ0514285.1"/>
    </source>
</evidence>
<organism evidence="1 2">
    <name type="scientific">Mycoplasmoides fastidiosum</name>
    <dbReference type="NCBI Taxonomy" id="92758"/>
    <lineage>
        <taxon>Bacteria</taxon>
        <taxon>Bacillati</taxon>
        <taxon>Mycoplasmatota</taxon>
        <taxon>Mycoplasmoidales</taxon>
        <taxon>Mycoplasmoidaceae</taxon>
        <taxon>Mycoplasmoides</taxon>
    </lineage>
</organism>
<comment type="caution">
    <text evidence="1">The sequence shown here is derived from an EMBL/GenBank/DDBJ whole genome shotgun (WGS) entry which is preliminary data.</text>
</comment>
<accession>A0ABU0M006</accession>
<dbReference type="NCBIfam" id="NF045850">
    <property type="entry name" value="ABC_Mplas_LP"/>
    <property type="match status" value="1"/>
</dbReference>
<dbReference type="Proteomes" id="UP001240643">
    <property type="component" value="Unassembled WGS sequence"/>
</dbReference>
<protein>
    <recommendedName>
        <fullName evidence="3">Peptide ABC transporter substrate-binding protein</fullName>
    </recommendedName>
</protein>
<dbReference type="PROSITE" id="PS51257">
    <property type="entry name" value="PROKAR_LIPOPROTEIN"/>
    <property type="match status" value="1"/>
</dbReference>
<keyword evidence="2" id="KW-1185">Reference proteome</keyword>